<dbReference type="OrthoDB" id="2081899at2"/>
<proteinExistence type="predicted"/>
<evidence type="ECO:0000256" key="1">
    <source>
        <dbReference type="SAM" id="Coils"/>
    </source>
</evidence>
<feature type="region of interest" description="Disordered" evidence="2">
    <location>
        <begin position="1"/>
        <end position="26"/>
    </location>
</feature>
<sequence length="178" mass="20398">MADTVQETNQEQQTKQETQTVTKDTLIPKEQFEEIHSKYEEAQKQLQQLLTEKENADKKAKEEQGKFEELYKTTATELNKAKEGYTTTNNRVQQLEQAIQGLIDTKLQGIPEDYHDLIPTNLTPEARLNWLTNAENKGLFKTQKDEPLGQPTNPGKTETTDLNSLSPMQLIRMGYAQK</sequence>
<keyword evidence="1" id="KW-0175">Coiled coil</keyword>
<evidence type="ECO:0000256" key="2">
    <source>
        <dbReference type="SAM" id="MobiDB-lite"/>
    </source>
</evidence>
<dbReference type="RefSeq" id="WP_153724981.1">
    <property type="nucleotide sequence ID" value="NZ_CP045875.1"/>
</dbReference>
<dbReference type="AlphaFoldDB" id="A0A5Q2MYD2"/>
<evidence type="ECO:0000313" key="4">
    <source>
        <dbReference type="Proteomes" id="UP000366051"/>
    </source>
</evidence>
<organism evidence="3 4">
    <name type="scientific">Heliorestis convoluta</name>
    <dbReference type="NCBI Taxonomy" id="356322"/>
    <lineage>
        <taxon>Bacteria</taxon>
        <taxon>Bacillati</taxon>
        <taxon>Bacillota</taxon>
        <taxon>Clostridia</taxon>
        <taxon>Eubacteriales</taxon>
        <taxon>Heliobacteriaceae</taxon>
        <taxon>Heliorestis</taxon>
    </lineage>
</organism>
<feature type="compositionally biased region" description="Low complexity" evidence="2">
    <location>
        <begin position="1"/>
        <end position="25"/>
    </location>
</feature>
<evidence type="ECO:0008006" key="5">
    <source>
        <dbReference type="Google" id="ProtNLM"/>
    </source>
</evidence>
<feature type="coiled-coil region" evidence="1">
    <location>
        <begin position="29"/>
        <end position="105"/>
    </location>
</feature>
<evidence type="ECO:0000313" key="3">
    <source>
        <dbReference type="EMBL" id="QGG47647.1"/>
    </source>
</evidence>
<accession>A0A5Q2MYD2</accession>
<protein>
    <recommendedName>
        <fullName evidence="5">Phage scaffold protein</fullName>
    </recommendedName>
</protein>
<reference evidence="4" key="1">
    <citation type="submission" date="2019-11" db="EMBL/GenBank/DDBJ databases">
        <title>Genome sequence of Heliorestis convoluta strain HH, an alkaliphilic and minimalistic phototrophic bacterium from a soda lake in Egypt.</title>
        <authorList>
            <person name="Dewey E.D."/>
            <person name="Stokes L.M."/>
            <person name="Burchell B.M."/>
            <person name="Shaffer K.N."/>
            <person name="Huntington A.M."/>
            <person name="Baker J.M."/>
            <person name="Nadendla S."/>
            <person name="Giglio M.G."/>
            <person name="Touchman J.W."/>
            <person name="Blankenship R.E."/>
            <person name="Madigan M.T."/>
            <person name="Sattley W.M."/>
        </authorList>
    </citation>
    <scope>NUCLEOTIDE SEQUENCE [LARGE SCALE GENOMIC DNA]</scope>
    <source>
        <strain evidence="4">HH</strain>
    </source>
</reference>
<feature type="region of interest" description="Disordered" evidence="2">
    <location>
        <begin position="139"/>
        <end position="166"/>
    </location>
</feature>
<gene>
    <name evidence="3" type="ORF">FTV88_1547</name>
</gene>
<keyword evidence="4" id="KW-1185">Reference proteome</keyword>
<dbReference type="Proteomes" id="UP000366051">
    <property type="component" value="Chromosome"/>
</dbReference>
<feature type="compositionally biased region" description="Polar residues" evidence="2">
    <location>
        <begin position="150"/>
        <end position="166"/>
    </location>
</feature>
<dbReference type="KEGG" id="hcv:FTV88_1547"/>
<dbReference type="EMBL" id="CP045875">
    <property type="protein sequence ID" value="QGG47647.1"/>
    <property type="molecule type" value="Genomic_DNA"/>
</dbReference>
<name>A0A5Q2MYD2_9FIRM</name>